<keyword evidence="4" id="KW-1185">Reference proteome</keyword>
<proteinExistence type="predicted"/>
<organism evidence="3 4">
    <name type="scientific">Shewanella corallii</name>
    <dbReference type="NCBI Taxonomy" id="560080"/>
    <lineage>
        <taxon>Bacteria</taxon>
        <taxon>Pseudomonadati</taxon>
        <taxon>Pseudomonadota</taxon>
        <taxon>Gammaproteobacteria</taxon>
        <taxon>Alteromonadales</taxon>
        <taxon>Shewanellaceae</taxon>
        <taxon>Shewanella</taxon>
    </lineage>
</organism>
<sequence length="111" mass="12478">MDWTLALAAFILGLVLGYVARTLIARNDSGKDNEKKAEQAMLELSQYKQSVADLYQEQGEQLSLLAEQVNKVNQQWNESVRHLHLDESKPLPQLEQESHSAKDETAKGIVS</sequence>
<gene>
    <name evidence="3" type="ORF">L2725_11690</name>
</gene>
<keyword evidence="1" id="KW-0175">Coiled coil</keyword>
<feature type="compositionally biased region" description="Basic and acidic residues" evidence="2">
    <location>
        <begin position="96"/>
        <end position="111"/>
    </location>
</feature>
<protein>
    <submittedName>
        <fullName evidence="3">DUF1043 family protein</fullName>
    </submittedName>
</protein>
<dbReference type="Pfam" id="PF06295">
    <property type="entry name" value="ZapG-like"/>
    <property type="match status" value="1"/>
</dbReference>
<feature type="coiled-coil region" evidence="1">
    <location>
        <begin position="37"/>
        <end position="75"/>
    </location>
</feature>
<comment type="caution">
    <text evidence="3">The sequence shown here is derived from an EMBL/GenBank/DDBJ whole genome shotgun (WGS) entry which is preliminary data.</text>
</comment>
<name>A0ABT0N7J5_9GAMM</name>
<evidence type="ECO:0000313" key="4">
    <source>
        <dbReference type="Proteomes" id="UP001202831"/>
    </source>
</evidence>
<dbReference type="EMBL" id="JAKIKT010000004">
    <property type="protein sequence ID" value="MCL2914426.1"/>
    <property type="molecule type" value="Genomic_DNA"/>
</dbReference>
<feature type="region of interest" description="Disordered" evidence="2">
    <location>
        <begin position="87"/>
        <end position="111"/>
    </location>
</feature>
<evidence type="ECO:0000256" key="2">
    <source>
        <dbReference type="SAM" id="MobiDB-lite"/>
    </source>
</evidence>
<evidence type="ECO:0000256" key="1">
    <source>
        <dbReference type="SAM" id="Coils"/>
    </source>
</evidence>
<accession>A0ABT0N7J5</accession>
<dbReference type="InterPro" id="IPR009386">
    <property type="entry name" value="ZapG-like"/>
</dbReference>
<evidence type="ECO:0000313" key="3">
    <source>
        <dbReference type="EMBL" id="MCL2914426.1"/>
    </source>
</evidence>
<dbReference type="Proteomes" id="UP001202831">
    <property type="component" value="Unassembled WGS sequence"/>
</dbReference>
<reference evidence="3 4" key="1">
    <citation type="submission" date="2022-01" db="EMBL/GenBank/DDBJ databases">
        <title>Whole genome-based taxonomy of the Shewanellaceae.</title>
        <authorList>
            <person name="Martin-Rodriguez A.J."/>
        </authorList>
    </citation>
    <scope>NUCLEOTIDE SEQUENCE [LARGE SCALE GENOMIC DNA]</scope>
    <source>
        <strain evidence="3 4">DSM 21332</strain>
    </source>
</reference>
<dbReference type="RefSeq" id="WP_249249116.1">
    <property type="nucleotide sequence ID" value="NZ_JAKIKT010000004.1"/>
</dbReference>